<dbReference type="PROSITE" id="PS50850">
    <property type="entry name" value="MFS"/>
    <property type="match status" value="1"/>
</dbReference>
<evidence type="ECO:0000259" key="7">
    <source>
        <dbReference type="PROSITE" id="PS50850"/>
    </source>
</evidence>
<keyword evidence="2" id="KW-0813">Transport</keyword>
<feature type="transmembrane region" description="Helical" evidence="6">
    <location>
        <begin position="12"/>
        <end position="33"/>
    </location>
</feature>
<evidence type="ECO:0000256" key="3">
    <source>
        <dbReference type="ARBA" id="ARBA00022692"/>
    </source>
</evidence>
<feature type="transmembrane region" description="Helical" evidence="6">
    <location>
        <begin position="345"/>
        <end position="366"/>
    </location>
</feature>
<comment type="subcellular location">
    <subcellularLocation>
        <location evidence="1">Cell membrane</location>
        <topology evidence="1">Multi-pass membrane protein</topology>
    </subcellularLocation>
</comment>
<gene>
    <name evidence="8" type="ORF">QI30_03555</name>
</gene>
<dbReference type="Pfam" id="PF07690">
    <property type="entry name" value="MFS_1"/>
    <property type="match status" value="1"/>
</dbReference>
<dbReference type="CDD" id="cd17478">
    <property type="entry name" value="MFS_FsR"/>
    <property type="match status" value="1"/>
</dbReference>
<feature type="transmembrane region" description="Helical" evidence="6">
    <location>
        <begin position="104"/>
        <end position="120"/>
    </location>
</feature>
<dbReference type="RefSeq" id="WP_126989583.1">
    <property type="nucleotide sequence ID" value="NZ_JTFC01000010.1"/>
</dbReference>
<dbReference type="InterPro" id="IPR022324">
    <property type="entry name" value="Bacilysin_exporter_BacE_put"/>
</dbReference>
<evidence type="ECO:0000256" key="1">
    <source>
        <dbReference type="ARBA" id="ARBA00004651"/>
    </source>
</evidence>
<sequence>MNKTTGVTGNPIYPIILAIGFCHLFNDTLQAVVPAMFPVLEKELGLTFTQLGFITFTLQMIASVLQPVFGYYSDKQPKPFWLPLAMISSSVGILGLALAPSYTWIIVSMIFLGFGSAIFHPEGSKVSFMAAGSKRGLAQSIYQVGGNIGQSLAPLISAFVLVPFGQIGAAWFLIVSAVGIFVLSRIALWYRGVLEEEKRSNKKRTLISKFTALSKKQVYVALGLLLFLLFIRSFYVANITNFYVFHLMDHYDLHVKSAQIVVFVFLFFGALGTFFGGPLADRIGSKTVIMASMIIPMPFAIMLPYVPLWGAWILAFIIGFSIMLSFSVTVVYAQELMPDKIGMMSGLTVGLSFGMGALGSVVIGMLMDHIGIMATMQIVSFLPLLGIVGFWMPNDRKV</sequence>
<dbReference type="PRINTS" id="PR01988">
    <property type="entry name" value="EXPORTERBACE"/>
</dbReference>
<dbReference type="PANTHER" id="PTHR43129:SF1">
    <property type="entry name" value="FOSMIDOMYCIN RESISTANCE PROTEIN"/>
    <property type="match status" value="1"/>
</dbReference>
<evidence type="ECO:0000313" key="8">
    <source>
        <dbReference type="EMBL" id="RUS57870.1"/>
    </source>
</evidence>
<keyword evidence="9" id="KW-1185">Reference proteome</keyword>
<dbReference type="OrthoDB" id="9770492at2"/>
<feature type="transmembrane region" description="Helical" evidence="6">
    <location>
        <begin position="53"/>
        <end position="73"/>
    </location>
</feature>
<dbReference type="AlphaFoldDB" id="A0A433RX51"/>
<feature type="domain" description="Major facilitator superfamily (MFS) profile" evidence="7">
    <location>
        <begin position="15"/>
        <end position="398"/>
    </location>
</feature>
<keyword evidence="5 6" id="KW-0472">Membrane</keyword>
<dbReference type="InterPro" id="IPR020846">
    <property type="entry name" value="MFS_dom"/>
</dbReference>
<dbReference type="SUPFAM" id="SSF103473">
    <property type="entry name" value="MFS general substrate transporter"/>
    <property type="match status" value="1"/>
</dbReference>
<keyword evidence="4 6" id="KW-1133">Transmembrane helix</keyword>
<feature type="transmembrane region" description="Helical" evidence="6">
    <location>
        <begin position="168"/>
        <end position="190"/>
    </location>
</feature>
<comment type="caution">
    <text evidence="8">The sequence shown here is derived from an EMBL/GenBank/DDBJ whole genome shotgun (WGS) entry which is preliminary data.</text>
</comment>
<feature type="transmembrane region" description="Helical" evidence="6">
    <location>
        <begin position="141"/>
        <end position="162"/>
    </location>
</feature>
<keyword evidence="3 6" id="KW-0812">Transmembrane</keyword>
<dbReference type="GO" id="GO:0022857">
    <property type="term" value="F:transmembrane transporter activity"/>
    <property type="evidence" value="ECO:0007669"/>
    <property type="project" value="InterPro"/>
</dbReference>
<organism evidence="8 9">
    <name type="scientific">Candidatus Kurthia intestinigallinarum</name>
    <dbReference type="NCBI Taxonomy" id="1562256"/>
    <lineage>
        <taxon>Bacteria</taxon>
        <taxon>Bacillati</taxon>
        <taxon>Bacillota</taxon>
        <taxon>Bacilli</taxon>
        <taxon>Bacillales</taxon>
        <taxon>Caryophanaceae</taxon>
        <taxon>Kurthia</taxon>
    </lineage>
</organism>
<evidence type="ECO:0000256" key="6">
    <source>
        <dbReference type="SAM" id="Phobius"/>
    </source>
</evidence>
<feature type="transmembrane region" description="Helical" evidence="6">
    <location>
        <begin position="372"/>
        <end position="392"/>
    </location>
</feature>
<evidence type="ECO:0000256" key="2">
    <source>
        <dbReference type="ARBA" id="ARBA00022448"/>
    </source>
</evidence>
<dbReference type="InterPro" id="IPR036259">
    <property type="entry name" value="MFS_trans_sf"/>
</dbReference>
<dbReference type="PANTHER" id="PTHR43129">
    <property type="entry name" value="FOSMIDOMYCIN RESISTANCE PROTEIN"/>
    <property type="match status" value="1"/>
</dbReference>
<evidence type="ECO:0000256" key="4">
    <source>
        <dbReference type="ARBA" id="ARBA00022989"/>
    </source>
</evidence>
<dbReference type="Gene3D" id="1.20.1250.20">
    <property type="entry name" value="MFS general substrate transporter like domains"/>
    <property type="match status" value="2"/>
</dbReference>
<dbReference type="InterPro" id="IPR011701">
    <property type="entry name" value="MFS"/>
</dbReference>
<dbReference type="Proteomes" id="UP000288623">
    <property type="component" value="Unassembled WGS sequence"/>
</dbReference>
<feature type="transmembrane region" description="Helical" evidence="6">
    <location>
        <begin position="218"/>
        <end position="237"/>
    </location>
</feature>
<dbReference type="GO" id="GO:0005886">
    <property type="term" value="C:plasma membrane"/>
    <property type="evidence" value="ECO:0007669"/>
    <property type="project" value="UniProtKB-SubCell"/>
</dbReference>
<accession>A0A433RX51</accession>
<evidence type="ECO:0000313" key="9">
    <source>
        <dbReference type="Proteomes" id="UP000288623"/>
    </source>
</evidence>
<feature type="transmembrane region" description="Helical" evidence="6">
    <location>
        <begin position="80"/>
        <end position="98"/>
    </location>
</feature>
<feature type="transmembrane region" description="Helical" evidence="6">
    <location>
        <begin position="312"/>
        <end position="333"/>
    </location>
</feature>
<feature type="transmembrane region" description="Helical" evidence="6">
    <location>
        <begin position="257"/>
        <end position="276"/>
    </location>
</feature>
<reference evidence="8 9" key="1">
    <citation type="submission" date="2014-11" db="EMBL/GenBank/DDBJ databases">
        <title>Genome sequence and analysis of novel Kurthia sp.</title>
        <authorList>
            <person name="Lawson J.N."/>
            <person name="Gonzalez J.E."/>
            <person name="Rinauldi L."/>
            <person name="Xuan Z."/>
            <person name="Firman A."/>
            <person name="Shaddox L."/>
            <person name="Trudeau A."/>
            <person name="Shah S."/>
            <person name="Reiman D."/>
        </authorList>
    </citation>
    <scope>NUCLEOTIDE SEQUENCE [LARGE SCALE GENOMIC DNA]</scope>
    <source>
        <strain evidence="8 9">3B1D</strain>
    </source>
</reference>
<feature type="transmembrane region" description="Helical" evidence="6">
    <location>
        <begin position="288"/>
        <end position="306"/>
    </location>
</feature>
<name>A0A433RX51_9BACL</name>
<protein>
    <submittedName>
        <fullName evidence="8">Fosmidomycin resistance protein</fullName>
    </submittedName>
</protein>
<evidence type="ECO:0000256" key="5">
    <source>
        <dbReference type="ARBA" id="ARBA00023136"/>
    </source>
</evidence>
<proteinExistence type="predicted"/>
<dbReference type="EMBL" id="JTFC01000010">
    <property type="protein sequence ID" value="RUS57870.1"/>
    <property type="molecule type" value="Genomic_DNA"/>
</dbReference>